<proteinExistence type="predicted"/>
<dbReference type="SUPFAM" id="SSF144010">
    <property type="entry name" value="CofE-like"/>
    <property type="match status" value="1"/>
</dbReference>
<name>A0A1F6E7P3_9BACT</name>
<evidence type="ECO:0000313" key="2">
    <source>
        <dbReference type="EMBL" id="OGG69212.1"/>
    </source>
</evidence>
<dbReference type="Gene3D" id="3.30.1330.100">
    <property type="entry name" value="CofE-like"/>
    <property type="match status" value="1"/>
</dbReference>
<protein>
    <recommendedName>
        <fullName evidence="1">Coenzyme F420:L-glutamate ligase-like domain-containing protein</fullName>
    </recommendedName>
</protein>
<dbReference type="Proteomes" id="UP000176689">
    <property type="component" value="Unassembled WGS sequence"/>
</dbReference>
<evidence type="ECO:0000313" key="3">
    <source>
        <dbReference type="Proteomes" id="UP000176689"/>
    </source>
</evidence>
<accession>A0A1F6E7P3</accession>
<organism evidence="2 3">
    <name type="scientific">Candidatus Kaiserbacteria bacterium RIFCSPHIGHO2_12_FULL_53_13</name>
    <dbReference type="NCBI Taxonomy" id="1798502"/>
    <lineage>
        <taxon>Bacteria</taxon>
        <taxon>Candidatus Kaiseribacteriota</taxon>
    </lineage>
</organism>
<dbReference type="GO" id="GO:0052618">
    <property type="term" value="F:coenzyme F420-0:L-glutamate ligase activity"/>
    <property type="evidence" value="ECO:0007669"/>
    <property type="project" value="TreeGrafter"/>
</dbReference>
<gene>
    <name evidence="2" type="ORF">A3F27_01325</name>
</gene>
<sequence>MNVAPIKTRIFKEREDLTAFITAYIPKIKDGTVLAVTSKIVALSEGRTATPKNKKEKERIIRAESEWAVESYPGWWLTIKDGTFVINAGVDDSNAGGKVVLLPKDSFRVAAKIRTELKKRYRIKRLGVIITDSRVAPLRKGVFGMALGYAGIRGLRDYRGKPDIFGRTLEVTEVGVADSLAAAAALVMGEGKERQPLSIIENAPVEFCEKVNRKELRIPRKDDIYRPLFRTTKRREKL</sequence>
<dbReference type="InterPro" id="IPR002847">
    <property type="entry name" value="F420-0_gamma-glut_ligase-dom"/>
</dbReference>
<dbReference type="PANTHER" id="PTHR47917:SF1">
    <property type="entry name" value="COENZYME F420:L-GLUTAMATE LIGASE"/>
    <property type="match status" value="1"/>
</dbReference>
<evidence type="ECO:0000259" key="1">
    <source>
        <dbReference type="Pfam" id="PF01996"/>
    </source>
</evidence>
<dbReference type="Pfam" id="PF01996">
    <property type="entry name" value="F420_ligase"/>
    <property type="match status" value="1"/>
</dbReference>
<dbReference type="EMBL" id="MFLP01000036">
    <property type="protein sequence ID" value="OGG69212.1"/>
    <property type="molecule type" value="Genomic_DNA"/>
</dbReference>
<comment type="caution">
    <text evidence="2">The sequence shown here is derived from an EMBL/GenBank/DDBJ whole genome shotgun (WGS) entry which is preliminary data.</text>
</comment>
<reference evidence="2 3" key="1">
    <citation type="journal article" date="2016" name="Nat. Commun.">
        <title>Thousands of microbial genomes shed light on interconnected biogeochemical processes in an aquifer system.</title>
        <authorList>
            <person name="Anantharaman K."/>
            <person name="Brown C.T."/>
            <person name="Hug L.A."/>
            <person name="Sharon I."/>
            <person name="Castelle C.J."/>
            <person name="Probst A.J."/>
            <person name="Thomas B.C."/>
            <person name="Singh A."/>
            <person name="Wilkins M.J."/>
            <person name="Karaoz U."/>
            <person name="Brodie E.L."/>
            <person name="Williams K.H."/>
            <person name="Hubbard S.S."/>
            <person name="Banfield J.F."/>
        </authorList>
    </citation>
    <scope>NUCLEOTIDE SEQUENCE [LARGE SCALE GENOMIC DNA]</scope>
</reference>
<dbReference type="PANTHER" id="PTHR47917">
    <property type="match status" value="1"/>
</dbReference>
<feature type="domain" description="Coenzyme F420:L-glutamate ligase-like" evidence="1">
    <location>
        <begin position="6"/>
        <end position="201"/>
    </location>
</feature>
<dbReference type="AlphaFoldDB" id="A0A1F6E7P3"/>